<sequence>MLRGVASTSIYKGEEQARKAYVKKTLTRAVDELKTAKKKGMKMQKAEDFIKELEEGV</sequence>
<evidence type="ECO:0000313" key="1">
    <source>
        <dbReference type="EMBL" id="EHG21193.1"/>
    </source>
</evidence>
<dbReference type="EMBL" id="ACZK01000034">
    <property type="protein sequence ID" value="EHG21193.1"/>
    <property type="molecule type" value="Genomic_DNA"/>
</dbReference>
<accession>G5GE20</accession>
<organism evidence="1 2">
    <name type="scientific">Alloprevotella rava F0323</name>
    <dbReference type="NCBI Taxonomy" id="679199"/>
    <lineage>
        <taxon>Bacteria</taxon>
        <taxon>Pseudomonadati</taxon>
        <taxon>Bacteroidota</taxon>
        <taxon>Bacteroidia</taxon>
        <taxon>Bacteroidales</taxon>
        <taxon>Prevotellaceae</taxon>
        <taxon>Alloprevotella</taxon>
    </lineage>
</organism>
<evidence type="ECO:0000313" key="2">
    <source>
        <dbReference type="Proteomes" id="UP000015993"/>
    </source>
</evidence>
<protein>
    <submittedName>
        <fullName evidence="1">Uncharacterized protein</fullName>
    </submittedName>
</protein>
<keyword evidence="2" id="KW-1185">Reference proteome</keyword>
<dbReference type="AlphaFoldDB" id="G5GE20"/>
<gene>
    <name evidence="1" type="ORF">HMPREF9332_01822</name>
</gene>
<name>G5GE20_9BACT</name>
<comment type="caution">
    <text evidence="1">The sequence shown here is derived from an EMBL/GenBank/DDBJ whole genome shotgun (WGS) entry which is preliminary data.</text>
</comment>
<proteinExistence type="predicted"/>
<dbReference type="HOGENOM" id="CLU_196777_0_0_10"/>
<dbReference type="Proteomes" id="UP000015993">
    <property type="component" value="Unassembled WGS sequence"/>
</dbReference>
<reference evidence="1 2" key="1">
    <citation type="submission" date="2011-08" db="EMBL/GenBank/DDBJ databases">
        <title>The Genome Sequence of Prevotella sp. oral taxon 302 str. F0323.</title>
        <authorList>
            <consortium name="The Broad Institute Genome Sequencing Platform"/>
            <person name="Earl A."/>
            <person name="Ward D."/>
            <person name="Feldgarden M."/>
            <person name="Gevers D."/>
            <person name="Izard J."/>
            <person name="Blanton J.M."/>
            <person name="Baranova O.V."/>
            <person name="Tanner A.C."/>
            <person name="Dewhirst F.E."/>
            <person name="Young S.K."/>
            <person name="Zeng Q."/>
            <person name="Gargeya S."/>
            <person name="Fitzgerald M."/>
            <person name="Haas B."/>
            <person name="Abouelleil A."/>
            <person name="Alvarado L."/>
            <person name="Arachchi H.M."/>
            <person name="Berlin A."/>
            <person name="Brown A."/>
            <person name="Chapman S.B."/>
            <person name="Chen Z."/>
            <person name="Dunbar C."/>
            <person name="Freedman E."/>
            <person name="Gearin G."/>
            <person name="Gellesch M."/>
            <person name="Goldberg J."/>
            <person name="Griggs A."/>
            <person name="Gujja S."/>
            <person name="Heiman D."/>
            <person name="Howarth C."/>
            <person name="Larson L."/>
            <person name="Lui A."/>
            <person name="MacDonald P.J.P."/>
            <person name="Montmayeur A."/>
            <person name="Murphy C."/>
            <person name="Neiman D."/>
            <person name="Pearson M."/>
            <person name="Priest M."/>
            <person name="Roberts A."/>
            <person name="Saif S."/>
            <person name="Shea T."/>
            <person name="Shenoy N."/>
            <person name="Sisk P."/>
            <person name="Stolte C."/>
            <person name="Sykes S."/>
            <person name="Wortman J."/>
            <person name="Nusbaum C."/>
            <person name="Birren B."/>
        </authorList>
    </citation>
    <scope>NUCLEOTIDE SEQUENCE [LARGE SCALE GENOMIC DNA]</scope>
    <source>
        <strain evidence="1 2">F0323</strain>
    </source>
</reference>